<name>A0A7W3T5E9_9ACTN</name>
<feature type="region of interest" description="Disordered" evidence="1">
    <location>
        <begin position="68"/>
        <end position="99"/>
    </location>
</feature>
<evidence type="ECO:0000256" key="1">
    <source>
        <dbReference type="SAM" id="MobiDB-lite"/>
    </source>
</evidence>
<dbReference type="EMBL" id="VKHS01000473">
    <property type="protein sequence ID" value="MBB0231282.1"/>
    <property type="molecule type" value="Genomic_DNA"/>
</dbReference>
<sequence length="99" mass="10555">MTGLDPGGIGEAGVHLRARTLIRRGDPRIPVVEKEIAKHFPAGTSPDRIHWEAAVAIAWGDARAELEARAARARGHATSTAREAGDGDDQEDDPTPHTC</sequence>
<accession>A0A7W3T5E9</accession>
<reference evidence="3" key="1">
    <citation type="submission" date="2019-10" db="EMBL/GenBank/DDBJ databases">
        <title>Streptomyces sp. nov., a novel actinobacterium isolated from alkaline environment.</title>
        <authorList>
            <person name="Golinska P."/>
        </authorList>
    </citation>
    <scope>NUCLEOTIDE SEQUENCE [LARGE SCALE GENOMIC DNA]</scope>
    <source>
        <strain evidence="3">DSM 42108</strain>
    </source>
</reference>
<feature type="non-terminal residue" evidence="2">
    <location>
        <position position="99"/>
    </location>
</feature>
<proteinExistence type="predicted"/>
<comment type="caution">
    <text evidence="2">The sequence shown here is derived from an EMBL/GenBank/DDBJ whole genome shotgun (WGS) entry which is preliminary data.</text>
</comment>
<keyword evidence="3" id="KW-1185">Reference proteome</keyword>
<protein>
    <submittedName>
        <fullName evidence="2">Uncharacterized protein</fullName>
    </submittedName>
</protein>
<evidence type="ECO:0000313" key="2">
    <source>
        <dbReference type="EMBL" id="MBB0231282.1"/>
    </source>
</evidence>
<dbReference type="AlphaFoldDB" id="A0A7W3T5E9"/>
<dbReference type="RefSeq" id="WP_182665493.1">
    <property type="nucleotide sequence ID" value="NZ_VKHS01000473.1"/>
</dbReference>
<gene>
    <name evidence="2" type="ORF">FOE67_17650</name>
</gene>
<organism evidence="2 3">
    <name type="scientific">Streptomyces calidiresistens</name>
    <dbReference type="NCBI Taxonomy" id="1485586"/>
    <lineage>
        <taxon>Bacteria</taxon>
        <taxon>Bacillati</taxon>
        <taxon>Actinomycetota</taxon>
        <taxon>Actinomycetes</taxon>
        <taxon>Kitasatosporales</taxon>
        <taxon>Streptomycetaceae</taxon>
        <taxon>Streptomyces</taxon>
    </lineage>
</organism>
<evidence type="ECO:0000313" key="3">
    <source>
        <dbReference type="Proteomes" id="UP000530234"/>
    </source>
</evidence>
<dbReference type="Proteomes" id="UP000530234">
    <property type="component" value="Unassembled WGS sequence"/>
</dbReference>